<keyword evidence="1" id="KW-0813">Transport</keyword>
<dbReference type="EMBL" id="JAUQYP010000001">
    <property type="protein sequence ID" value="MDO8106516.1"/>
    <property type="molecule type" value="Genomic_DNA"/>
</dbReference>
<evidence type="ECO:0000313" key="6">
    <source>
        <dbReference type="EMBL" id="MDO8106516.1"/>
    </source>
</evidence>
<evidence type="ECO:0000313" key="7">
    <source>
        <dbReference type="Proteomes" id="UP001232536"/>
    </source>
</evidence>
<comment type="caution">
    <text evidence="6">The sequence shown here is derived from an EMBL/GenBank/DDBJ whole genome shotgun (WGS) entry which is preliminary data.</text>
</comment>
<dbReference type="PROSITE" id="PS00211">
    <property type="entry name" value="ABC_TRANSPORTER_1"/>
    <property type="match status" value="1"/>
</dbReference>
<dbReference type="Pfam" id="PF00005">
    <property type="entry name" value="ABC_tran"/>
    <property type="match status" value="2"/>
</dbReference>
<evidence type="ECO:0000256" key="4">
    <source>
        <dbReference type="ARBA" id="ARBA00022840"/>
    </source>
</evidence>
<dbReference type="PANTHER" id="PTHR43790:SF9">
    <property type="entry name" value="GALACTOFURANOSE TRANSPORTER ATP-BINDING PROTEIN YTFR"/>
    <property type="match status" value="1"/>
</dbReference>
<dbReference type="InterPro" id="IPR027417">
    <property type="entry name" value="P-loop_NTPase"/>
</dbReference>
<dbReference type="InterPro" id="IPR003439">
    <property type="entry name" value="ABC_transporter-like_ATP-bd"/>
</dbReference>
<dbReference type="PANTHER" id="PTHR43790">
    <property type="entry name" value="CARBOHYDRATE TRANSPORT ATP-BINDING PROTEIN MG119-RELATED"/>
    <property type="match status" value="1"/>
</dbReference>
<dbReference type="SMART" id="SM00382">
    <property type="entry name" value="AAA"/>
    <property type="match status" value="2"/>
</dbReference>
<proteinExistence type="predicted"/>
<dbReference type="CDD" id="cd03216">
    <property type="entry name" value="ABC_Carb_Monos_I"/>
    <property type="match status" value="1"/>
</dbReference>
<gene>
    <name evidence="6" type="ORF">Q6348_04820</name>
</gene>
<keyword evidence="3" id="KW-0547">Nucleotide-binding</keyword>
<dbReference type="InterPro" id="IPR017871">
    <property type="entry name" value="ABC_transporter-like_CS"/>
</dbReference>
<dbReference type="PROSITE" id="PS50893">
    <property type="entry name" value="ABC_TRANSPORTER_2"/>
    <property type="match status" value="2"/>
</dbReference>
<protein>
    <submittedName>
        <fullName evidence="6">Sugar ABC transporter ATP-binding protein</fullName>
    </submittedName>
</protein>
<accession>A0ABT9D6R1</accession>
<dbReference type="CDD" id="cd03215">
    <property type="entry name" value="ABC_Carb_Monos_II"/>
    <property type="match status" value="1"/>
</dbReference>
<organism evidence="6 7">
    <name type="scientific">Actinotalea lenta</name>
    <dbReference type="NCBI Taxonomy" id="3064654"/>
    <lineage>
        <taxon>Bacteria</taxon>
        <taxon>Bacillati</taxon>
        <taxon>Actinomycetota</taxon>
        <taxon>Actinomycetes</taxon>
        <taxon>Micrococcales</taxon>
        <taxon>Cellulomonadaceae</taxon>
        <taxon>Actinotalea</taxon>
    </lineage>
</organism>
<dbReference type="Proteomes" id="UP001232536">
    <property type="component" value="Unassembled WGS sequence"/>
</dbReference>
<keyword evidence="7" id="KW-1185">Reference proteome</keyword>
<evidence type="ECO:0000256" key="1">
    <source>
        <dbReference type="ARBA" id="ARBA00022448"/>
    </source>
</evidence>
<feature type="domain" description="ABC transporter" evidence="5">
    <location>
        <begin position="255"/>
        <end position="508"/>
    </location>
</feature>
<evidence type="ECO:0000256" key="2">
    <source>
        <dbReference type="ARBA" id="ARBA00022737"/>
    </source>
</evidence>
<reference evidence="6 7" key="1">
    <citation type="submission" date="2023-07" db="EMBL/GenBank/DDBJ databases">
        <title>Description of novel actinomycetes strains, isolated from tidal flat sediment.</title>
        <authorList>
            <person name="Lu C."/>
        </authorList>
    </citation>
    <scope>NUCLEOTIDE SEQUENCE [LARGE SCALE GENOMIC DNA]</scope>
    <source>
        <strain evidence="6 7">SYSU T00b441</strain>
    </source>
</reference>
<evidence type="ECO:0000256" key="3">
    <source>
        <dbReference type="ARBA" id="ARBA00022741"/>
    </source>
</evidence>
<evidence type="ECO:0000259" key="5">
    <source>
        <dbReference type="PROSITE" id="PS50893"/>
    </source>
</evidence>
<dbReference type="RefSeq" id="WP_304600168.1">
    <property type="nucleotide sequence ID" value="NZ_JAUQYP010000001.1"/>
</dbReference>
<dbReference type="SUPFAM" id="SSF52540">
    <property type="entry name" value="P-loop containing nucleoside triphosphate hydrolases"/>
    <property type="match status" value="2"/>
</dbReference>
<dbReference type="InterPro" id="IPR050107">
    <property type="entry name" value="ABC_carbohydrate_import_ATPase"/>
</dbReference>
<dbReference type="InterPro" id="IPR003593">
    <property type="entry name" value="AAA+_ATPase"/>
</dbReference>
<sequence length="517" mass="55187">MSDDDNTARAPGARRVLEAHGLVKRYAGVTALAGVDFDLHPGEVHCLVGENGAGKSTLIKILTGAVTPDAGSIAIDGEDVTSASIRERRERGISVIYQDLNLVPQLTVAENIFLGSEPRTRLGMLDRAAMRRATEQLIADLGVPFAASARVGELGISLQQLTATARALALGGKVLIMDEPSAVLGGKELDVLFGVIRRLTAQGIGIVYISHRLEEIFEIGDRVTVLRDGNYVGTSAVADIDQAELVRRMVGRDVVRYENLDIDTPKGAEVLRVDSLTRRGVLRDVSLTVRAGEVVGIAGLVGAGRTELARAIMGLDAVDSGTVYLDGKPRRVTSAAKAVRLGLALVPEDRRAEGIVPMLSVRDNAALSMVRTMSKLGVVQFRRMYRRVGELARDLAVKVPDLRDPVSGLSGGNQQKVVLAKCLASDCRVLIMDEPTVGIDVGAKREIYSLIGTLKQRGLGVVVISSELPEILSISDRILVMSEGRIQGEVDPRTTTQEEILHLAIPPMDALAQGGAA</sequence>
<keyword evidence="2" id="KW-0677">Repeat</keyword>
<name>A0ABT9D6R1_9CELL</name>
<feature type="domain" description="ABC transporter" evidence="5">
    <location>
        <begin position="17"/>
        <end position="253"/>
    </location>
</feature>
<keyword evidence="4 6" id="KW-0067">ATP-binding</keyword>
<dbReference type="Gene3D" id="3.40.50.300">
    <property type="entry name" value="P-loop containing nucleotide triphosphate hydrolases"/>
    <property type="match status" value="2"/>
</dbReference>
<dbReference type="GO" id="GO:0005524">
    <property type="term" value="F:ATP binding"/>
    <property type="evidence" value="ECO:0007669"/>
    <property type="project" value="UniProtKB-KW"/>
</dbReference>